<dbReference type="PRINTS" id="PR00039">
    <property type="entry name" value="HTHLYSR"/>
</dbReference>
<feature type="domain" description="HTH lysR-type" evidence="5">
    <location>
        <begin position="4"/>
        <end position="61"/>
    </location>
</feature>
<evidence type="ECO:0000256" key="1">
    <source>
        <dbReference type="ARBA" id="ARBA00009437"/>
    </source>
</evidence>
<gene>
    <name evidence="6" type="ORF">ACFTOW_03580</name>
</gene>
<dbReference type="CDD" id="cd05466">
    <property type="entry name" value="PBP2_LTTR_substrate"/>
    <property type="match status" value="1"/>
</dbReference>
<dbReference type="InterPro" id="IPR036388">
    <property type="entry name" value="WH-like_DNA-bd_sf"/>
</dbReference>
<dbReference type="EMBL" id="JBHUDD010000027">
    <property type="protein sequence ID" value="MFD1508483.1"/>
    <property type="molecule type" value="Genomic_DNA"/>
</dbReference>
<comment type="similarity">
    <text evidence="1">Belongs to the LysR transcriptional regulatory family.</text>
</comment>
<dbReference type="Pfam" id="PF00126">
    <property type="entry name" value="HTH_1"/>
    <property type="match status" value="1"/>
</dbReference>
<evidence type="ECO:0000313" key="7">
    <source>
        <dbReference type="Proteomes" id="UP001597186"/>
    </source>
</evidence>
<evidence type="ECO:0000256" key="3">
    <source>
        <dbReference type="ARBA" id="ARBA00023125"/>
    </source>
</evidence>
<dbReference type="SUPFAM" id="SSF46785">
    <property type="entry name" value="Winged helix' DNA-binding domain"/>
    <property type="match status" value="1"/>
</dbReference>
<dbReference type="InterPro" id="IPR000847">
    <property type="entry name" value="LysR_HTH_N"/>
</dbReference>
<keyword evidence="7" id="KW-1185">Reference proteome</keyword>
<evidence type="ECO:0000259" key="5">
    <source>
        <dbReference type="PROSITE" id="PS50931"/>
    </source>
</evidence>
<evidence type="ECO:0000256" key="4">
    <source>
        <dbReference type="ARBA" id="ARBA00023163"/>
    </source>
</evidence>
<dbReference type="RefSeq" id="WP_379913133.1">
    <property type="nucleotide sequence ID" value="NZ_JBHUDD010000027.1"/>
</dbReference>
<evidence type="ECO:0000256" key="2">
    <source>
        <dbReference type="ARBA" id="ARBA00023015"/>
    </source>
</evidence>
<dbReference type="InterPro" id="IPR005119">
    <property type="entry name" value="LysR_subst-bd"/>
</dbReference>
<evidence type="ECO:0000313" key="6">
    <source>
        <dbReference type="EMBL" id="MFD1508483.1"/>
    </source>
</evidence>
<dbReference type="PROSITE" id="PS50931">
    <property type="entry name" value="HTH_LYSR"/>
    <property type="match status" value="1"/>
</dbReference>
<dbReference type="InterPro" id="IPR036390">
    <property type="entry name" value="WH_DNA-bd_sf"/>
</dbReference>
<reference evidence="7" key="1">
    <citation type="journal article" date="2019" name="Int. J. Syst. Evol. Microbiol.">
        <title>The Global Catalogue of Microorganisms (GCM) 10K type strain sequencing project: providing services to taxonomists for standard genome sequencing and annotation.</title>
        <authorList>
            <consortium name="The Broad Institute Genomics Platform"/>
            <consortium name="The Broad Institute Genome Sequencing Center for Infectious Disease"/>
            <person name="Wu L."/>
            <person name="Ma J."/>
        </authorList>
    </citation>
    <scope>NUCLEOTIDE SEQUENCE [LARGE SCALE GENOMIC DNA]</scope>
    <source>
        <strain evidence="7">CGMCC 1.12477</strain>
    </source>
</reference>
<accession>A0ABW4EF12</accession>
<keyword evidence="3" id="KW-0238">DNA-binding</keyword>
<dbReference type="PANTHER" id="PTHR30126:SF77">
    <property type="entry name" value="TRANSCRIPTIONAL REGULATORY PROTEIN"/>
    <property type="match status" value="1"/>
</dbReference>
<dbReference type="Gene3D" id="3.40.190.10">
    <property type="entry name" value="Periplasmic binding protein-like II"/>
    <property type="match status" value="2"/>
</dbReference>
<dbReference type="Proteomes" id="UP001597186">
    <property type="component" value="Unassembled WGS sequence"/>
</dbReference>
<dbReference type="PANTHER" id="PTHR30126">
    <property type="entry name" value="HTH-TYPE TRANSCRIPTIONAL REGULATOR"/>
    <property type="match status" value="1"/>
</dbReference>
<sequence>MSRINLDQLKTFLCVVRQGGVRRAATAMHLTQPAVTARIRNLEDSLGCALFDRSGGTMRLTKRGERLLRYAEEFEHLTELVARDVIDPAGLDGHLRLGVSETIAQCWLPDLITRLHRHYPKLEIEFNVDISSNLRAGLMDQEIDLAILLGPISEHTVENIDLPGFALAWYVAADAPDLPGAAFLGGRPVLTYARNTRPYREIRAQLIAQQGPGVAIFPSSSLSACFRLVEANLGVAALPRALGAPFVAQGRIREFDPGWHPNPLRFTASYMGEPRSQLAETAARMARDVAMDYDKAQASV</sequence>
<proteinExistence type="inferred from homology"/>
<comment type="caution">
    <text evidence="6">The sequence shown here is derived from an EMBL/GenBank/DDBJ whole genome shotgun (WGS) entry which is preliminary data.</text>
</comment>
<keyword evidence="2" id="KW-0805">Transcription regulation</keyword>
<keyword evidence="4" id="KW-0804">Transcription</keyword>
<dbReference type="Gene3D" id="1.10.10.10">
    <property type="entry name" value="Winged helix-like DNA-binding domain superfamily/Winged helix DNA-binding domain"/>
    <property type="match status" value="1"/>
</dbReference>
<dbReference type="SUPFAM" id="SSF53850">
    <property type="entry name" value="Periplasmic binding protein-like II"/>
    <property type="match status" value="1"/>
</dbReference>
<name>A0ABW4EF12_9RHOB</name>
<organism evidence="6 7">
    <name type="scientific">Lacimonas salitolerans</name>
    <dbReference type="NCBI Taxonomy" id="1323750"/>
    <lineage>
        <taxon>Bacteria</taxon>
        <taxon>Pseudomonadati</taxon>
        <taxon>Pseudomonadota</taxon>
        <taxon>Alphaproteobacteria</taxon>
        <taxon>Rhodobacterales</taxon>
        <taxon>Paracoccaceae</taxon>
        <taxon>Lacimonas</taxon>
    </lineage>
</organism>
<dbReference type="Pfam" id="PF03466">
    <property type="entry name" value="LysR_substrate"/>
    <property type="match status" value="1"/>
</dbReference>
<protein>
    <submittedName>
        <fullName evidence="6">LysR family transcriptional regulator</fullName>
    </submittedName>
</protein>